<dbReference type="EMBL" id="QHJG01000015">
    <property type="protein sequence ID" value="PWY55683.1"/>
    <property type="molecule type" value="Genomic_DNA"/>
</dbReference>
<name>A0A317U0Z1_9GAMM</name>
<dbReference type="InterPro" id="IPR036513">
    <property type="entry name" value="STAS_dom_sf"/>
</dbReference>
<dbReference type="InterPro" id="IPR002645">
    <property type="entry name" value="STAS_dom"/>
</dbReference>
<dbReference type="Gene3D" id="3.30.750.24">
    <property type="entry name" value="STAS domain"/>
    <property type="match status" value="1"/>
</dbReference>
<dbReference type="OrthoDB" id="9796076at2"/>
<sequence>MSISVKYFDNNILIKISGAFNTATSVHAQPIFNELIEHIDRNIIVDLSKATRIDTSGIGALVFLFKRLRMAGYALELIGLHGQPWRKLKSLGLNQTMLIHPIV</sequence>
<accession>A0A317U0Z1</accession>
<reference evidence="3 5" key="2">
    <citation type="submission" date="2018-12" db="EMBL/GenBank/DDBJ databases">
        <title>Legionella sp,whole genome shotgun sequence.</title>
        <authorList>
            <person name="Wu H."/>
        </authorList>
    </citation>
    <scope>NUCLEOTIDE SEQUENCE [LARGE SCALE GENOMIC DNA]</scope>
    <source>
        <strain evidence="5">km489</strain>
        <strain evidence="3">Km489</strain>
    </source>
</reference>
<proteinExistence type="predicted"/>
<organism evidence="2 4">
    <name type="scientific">Legionella qingyii</name>
    <dbReference type="NCBI Taxonomy" id="2184757"/>
    <lineage>
        <taxon>Bacteria</taxon>
        <taxon>Pseudomonadati</taxon>
        <taxon>Pseudomonadota</taxon>
        <taxon>Gammaproteobacteria</taxon>
        <taxon>Legionellales</taxon>
        <taxon>Legionellaceae</taxon>
        <taxon>Legionella</taxon>
    </lineage>
</organism>
<dbReference type="SUPFAM" id="SSF52091">
    <property type="entry name" value="SpoIIaa-like"/>
    <property type="match status" value="1"/>
</dbReference>
<evidence type="ECO:0000313" key="2">
    <source>
        <dbReference type="EMBL" id="PWY55683.1"/>
    </source>
</evidence>
<evidence type="ECO:0000313" key="3">
    <source>
        <dbReference type="EMBL" id="RUR21649.1"/>
    </source>
</evidence>
<feature type="domain" description="STAS" evidence="1">
    <location>
        <begin position="1"/>
        <end position="103"/>
    </location>
</feature>
<evidence type="ECO:0000313" key="5">
    <source>
        <dbReference type="Proteomes" id="UP000287374"/>
    </source>
</evidence>
<protein>
    <submittedName>
        <fullName evidence="2">Anti-sigma factor antagonist</fullName>
    </submittedName>
</protein>
<evidence type="ECO:0000313" key="4">
    <source>
        <dbReference type="Proteomes" id="UP000247152"/>
    </source>
</evidence>
<reference evidence="2 4" key="1">
    <citation type="submission" date="2018-05" db="EMBL/GenBank/DDBJ databases">
        <title>Legionella qingyii sp.nov., whole genome shotgun sequence.</title>
        <authorList>
            <person name="Wu H."/>
            <person name="Zhu Q."/>
            <person name="Hu C."/>
        </authorList>
    </citation>
    <scope>NUCLEOTIDE SEQUENCE [LARGE SCALE GENOMIC DNA]</scope>
    <source>
        <strain evidence="2 4">HEB18</strain>
    </source>
</reference>
<dbReference type="GO" id="GO:0043856">
    <property type="term" value="F:anti-sigma factor antagonist activity"/>
    <property type="evidence" value="ECO:0007669"/>
    <property type="project" value="TreeGrafter"/>
</dbReference>
<dbReference type="EMBL" id="RZGX01000015">
    <property type="protein sequence ID" value="RUR21649.1"/>
    <property type="molecule type" value="Genomic_DNA"/>
</dbReference>
<dbReference type="CDD" id="cd07043">
    <property type="entry name" value="STAS_anti-anti-sigma_factors"/>
    <property type="match status" value="1"/>
</dbReference>
<comment type="caution">
    <text evidence="2">The sequence shown here is derived from an EMBL/GenBank/DDBJ whole genome shotgun (WGS) entry which is preliminary data.</text>
</comment>
<dbReference type="RefSeq" id="WP_110142591.1">
    <property type="nucleotide sequence ID" value="NZ_QHJG01000015.1"/>
</dbReference>
<dbReference type="AlphaFoldDB" id="A0A317U0Z1"/>
<gene>
    <name evidence="2" type="ORF">DGG96_10340</name>
    <name evidence="3" type="ORF">ELY20_11875</name>
</gene>
<evidence type="ECO:0000259" key="1">
    <source>
        <dbReference type="PROSITE" id="PS50801"/>
    </source>
</evidence>
<dbReference type="Pfam" id="PF01740">
    <property type="entry name" value="STAS"/>
    <property type="match status" value="1"/>
</dbReference>
<dbReference type="PROSITE" id="PS50801">
    <property type="entry name" value="STAS"/>
    <property type="match status" value="1"/>
</dbReference>
<dbReference type="PANTHER" id="PTHR33495">
    <property type="entry name" value="ANTI-SIGMA FACTOR ANTAGONIST TM_1081-RELATED-RELATED"/>
    <property type="match status" value="1"/>
</dbReference>
<dbReference type="PANTHER" id="PTHR33495:SF2">
    <property type="entry name" value="ANTI-SIGMA FACTOR ANTAGONIST TM_1081-RELATED"/>
    <property type="match status" value="1"/>
</dbReference>
<dbReference type="Proteomes" id="UP000247152">
    <property type="component" value="Unassembled WGS sequence"/>
</dbReference>
<keyword evidence="5" id="KW-1185">Reference proteome</keyword>
<dbReference type="Proteomes" id="UP000287374">
    <property type="component" value="Unassembled WGS sequence"/>
</dbReference>